<gene>
    <name evidence="3" type="ORF">SETIT_3G360300v2</name>
</gene>
<reference evidence="3" key="2">
    <citation type="submission" date="2015-07" db="EMBL/GenBank/DDBJ databases">
        <authorList>
            <person name="Noorani M."/>
        </authorList>
    </citation>
    <scope>NUCLEOTIDE SEQUENCE</scope>
    <source>
        <strain evidence="3">Yugu1</strain>
    </source>
</reference>
<proteinExistence type="predicted"/>
<dbReference type="OrthoDB" id="685706at2759"/>
<dbReference type="InterPro" id="IPR056594">
    <property type="entry name" value="AT5G49610-like_b-prop"/>
</dbReference>
<feature type="domain" description="F-box" evidence="1">
    <location>
        <begin position="27"/>
        <end position="67"/>
    </location>
</feature>
<dbReference type="Pfam" id="PF23635">
    <property type="entry name" value="Beta-prop_AT5G49610-like"/>
    <property type="match status" value="1"/>
</dbReference>
<dbReference type="InterPro" id="IPR001810">
    <property type="entry name" value="F-box_dom"/>
</dbReference>
<dbReference type="Pfam" id="PF00646">
    <property type="entry name" value="F-box"/>
    <property type="match status" value="1"/>
</dbReference>
<evidence type="ECO:0008006" key="4">
    <source>
        <dbReference type="Google" id="ProtNLM"/>
    </source>
</evidence>
<evidence type="ECO:0000259" key="1">
    <source>
        <dbReference type="Pfam" id="PF00646"/>
    </source>
</evidence>
<dbReference type="AlphaFoldDB" id="A0A368QPF3"/>
<dbReference type="SUPFAM" id="SSF81383">
    <property type="entry name" value="F-box domain"/>
    <property type="match status" value="1"/>
</dbReference>
<protein>
    <recommendedName>
        <fullName evidence="4">F-box domain-containing protein</fullName>
    </recommendedName>
</protein>
<accession>A0A368QPF3</accession>
<dbReference type="PANTHER" id="PTHR32133">
    <property type="entry name" value="OS07G0120400 PROTEIN"/>
    <property type="match status" value="1"/>
</dbReference>
<sequence>MSDVVSHRTQTSPTTTAAARAATTFGDLSDDLHADIFLRSPPQPHWLLPISQVCRRWHRLVTSWDFLRSFRARHGGTPPLIGVFHDNCQEGLHRFIPTAAMPATVGAFHCRTSWRILDCRHGRVLFLDAHAAARDGWRRLVLILWDPMAGSCQGIPMPPAWTVYDNGGSITGAMVCPGGDCRYSPFKVVLMIRRAARLLVSVYSSVASEWSEVISYQGLPRWADPLMDPCVVTGSTVYQPLLGHQTLSFDLETKSFAVIPHPPATKWLHQHVRILRLDGGVLGAVAVDNVEFSMALWVREDAGWVQQWTVQVNMLGKGELRHVKLLGACENGNFILLWTRLGIFMLHLQSMELKEMPIDHTMTVGTLYPYQSFARGK</sequence>
<name>A0A368QPF3_SETIT</name>
<dbReference type="InterPro" id="IPR036047">
    <property type="entry name" value="F-box-like_dom_sf"/>
</dbReference>
<evidence type="ECO:0000313" key="3">
    <source>
        <dbReference type="EMBL" id="RCV19140.1"/>
    </source>
</evidence>
<dbReference type="PANTHER" id="PTHR32133:SF302">
    <property type="entry name" value="F-BOX DOMAIN CONTAINING PROTEIN, EXPRESSED"/>
    <property type="match status" value="1"/>
</dbReference>
<reference evidence="3" key="1">
    <citation type="journal article" date="2012" name="Nat. Biotechnol.">
        <title>Reference genome sequence of the model plant Setaria.</title>
        <authorList>
            <person name="Bennetzen J.L."/>
            <person name="Schmutz J."/>
            <person name="Wang H."/>
            <person name="Percifield R."/>
            <person name="Hawkins J."/>
            <person name="Pontaroli A.C."/>
            <person name="Estep M."/>
            <person name="Feng L."/>
            <person name="Vaughn J.N."/>
            <person name="Grimwood J."/>
            <person name="Jenkins J."/>
            <person name="Barry K."/>
            <person name="Lindquist E."/>
            <person name="Hellsten U."/>
            <person name="Deshpande S."/>
            <person name="Wang X."/>
            <person name="Wu X."/>
            <person name="Mitros T."/>
            <person name="Triplett J."/>
            <person name="Yang X."/>
            <person name="Ye C.Y."/>
            <person name="Mauro-Herrera M."/>
            <person name="Wang L."/>
            <person name="Li P."/>
            <person name="Sharma M."/>
            <person name="Sharma R."/>
            <person name="Ronald P.C."/>
            <person name="Panaud O."/>
            <person name="Kellogg E.A."/>
            <person name="Brutnell T.P."/>
            <person name="Doust A.N."/>
            <person name="Tuskan G.A."/>
            <person name="Rokhsar D."/>
            <person name="Devos K.M."/>
        </authorList>
    </citation>
    <scope>NUCLEOTIDE SEQUENCE [LARGE SCALE GENOMIC DNA]</scope>
    <source>
        <strain evidence="3">Yugu1</strain>
    </source>
</reference>
<dbReference type="EMBL" id="CM003530">
    <property type="protein sequence ID" value="RCV19140.1"/>
    <property type="molecule type" value="Genomic_DNA"/>
</dbReference>
<organism evidence="3">
    <name type="scientific">Setaria italica</name>
    <name type="common">Foxtail millet</name>
    <name type="synonym">Panicum italicum</name>
    <dbReference type="NCBI Taxonomy" id="4555"/>
    <lineage>
        <taxon>Eukaryota</taxon>
        <taxon>Viridiplantae</taxon>
        <taxon>Streptophyta</taxon>
        <taxon>Embryophyta</taxon>
        <taxon>Tracheophyta</taxon>
        <taxon>Spermatophyta</taxon>
        <taxon>Magnoliopsida</taxon>
        <taxon>Liliopsida</taxon>
        <taxon>Poales</taxon>
        <taxon>Poaceae</taxon>
        <taxon>PACMAD clade</taxon>
        <taxon>Panicoideae</taxon>
        <taxon>Panicodae</taxon>
        <taxon>Paniceae</taxon>
        <taxon>Cenchrinae</taxon>
        <taxon>Setaria</taxon>
    </lineage>
</organism>
<evidence type="ECO:0000259" key="2">
    <source>
        <dbReference type="Pfam" id="PF23635"/>
    </source>
</evidence>
<feature type="domain" description="F-box protein AT5G49610-like beta-propeller" evidence="2">
    <location>
        <begin position="115"/>
        <end position="356"/>
    </location>
</feature>